<feature type="region of interest" description="Disordered" evidence="1">
    <location>
        <begin position="373"/>
        <end position="465"/>
    </location>
</feature>
<dbReference type="EMBL" id="JAFEMC010000001">
    <property type="protein sequence ID" value="MBM6574814.1"/>
    <property type="molecule type" value="Genomic_DNA"/>
</dbReference>
<dbReference type="Gene3D" id="1.10.10.2520">
    <property type="entry name" value="Cell wall hydrolase SleB, domain 1"/>
    <property type="match status" value="1"/>
</dbReference>
<sequence>MLRAVLLIVAVLALAIPTLVVLNAPTIPHVRAPKLRLATKVVPQTVLPPVEPVEFVDLPANEARAFNASVPFSRDPIPAARPFRLPEDAENRARATDCLATALLYEAGADPEGQRAVAQVVINRIRHPAFPKTVCGVVFEGQERRTGCQFSFSCDGALTRWTPPEALWTAARKIAAAALSGTVYRKVGYATHYHTDWVVPYWQSSLDKIAAVHSHLFFRWSGWWGTPPAFNRGIAGAEPVIAALAPFSDAHKTAAALAEATSALAESAAVLGKDAPQPLASDPTTFLVTLPAGMAPEAWPQLATQACGDRPVCKFSAWTEKTPTALPLEPEQVATMTFSYLRDRGFGFERTLWNCRIVKRPDPRSCMRQQVLTLPAAGPAPTATPTPQPSPTRTVSDLTGVRRSTGNDATKPVRPTAAKDATAPEASRPTSRATPTKSGAPSPPPASAQQRLGASTTAQIGQSRE</sequence>
<proteinExistence type="predicted"/>
<protein>
    <submittedName>
        <fullName evidence="3">Cell wall hydrolase</fullName>
    </submittedName>
</protein>
<feature type="domain" description="Cell wall hydrolase SleB" evidence="2">
    <location>
        <begin position="110"/>
        <end position="218"/>
    </location>
</feature>
<feature type="compositionally biased region" description="Polar residues" evidence="1">
    <location>
        <begin position="449"/>
        <end position="465"/>
    </location>
</feature>
<organism evidence="3 4">
    <name type="scientific">Sphingomonas longa</name>
    <dbReference type="NCBI Taxonomy" id="2778730"/>
    <lineage>
        <taxon>Bacteria</taxon>
        <taxon>Pseudomonadati</taxon>
        <taxon>Pseudomonadota</taxon>
        <taxon>Alphaproteobacteria</taxon>
        <taxon>Sphingomonadales</taxon>
        <taxon>Sphingomonadaceae</taxon>
        <taxon>Sphingomonas</taxon>
    </lineage>
</organism>
<keyword evidence="4" id="KW-1185">Reference proteome</keyword>
<evidence type="ECO:0000313" key="3">
    <source>
        <dbReference type="EMBL" id="MBM6574814.1"/>
    </source>
</evidence>
<comment type="caution">
    <text evidence="3">The sequence shown here is derived from an EMBL/GenBank/DDBJ whole genome shotgun (WGS) entry which is preliminary data.</text>
</comment>
<evidence type="ECO:0000313" key="4">
    <source>
        <dbReference type="Proteomes" id="UP000763641"/>
    </source>
</evidence>
<dbReference type="RefSeq" id="WP_204193142.1">
    <property type="nucleotide sequence ID" value="NZ_JAFEMC010000001.1"/>
</dbReference>
<dbReference type="Proteomes" id="UP000763641">
    <property type="component" value="Unassembled WGS sequence"/>
</dbReference>
<dbReference type="InterPro" id="IPR042047">
    <property type="entry name" value="SleB_dom1"/>
</dbReference>
<name>A0ABS2D3X8_9SPHN</name>
<evidence type="ECO:0000256" key="1">
    <source>
        <dbReference type="SAM" id="MobiDB-lite"/>
    </source>
</evidence>
<dbReference type="GO" id="GO:0016787">
    <property type="term" value="F:hydrolase activity"/>
    <property type="evidence" value="ECO:0007669"/>
    <property type="project" value="UniProtKB-KW"/>
</dbReference>
<accession>A0ABS2D3X8</accession>
<dbReference type="InterPro" id="IPR011105">
    <property type="entry name" value="Cell_wall_hydrolase_SleB"/>
</dbReference>
<reference evidence="3 4" key="1">
    <citation type="submission" date="2020-12" db="EMBL/GenBank/DDBJ databases">
        <title>Sphingomonas sp.</title>
        <authorList>
            <person name="Kim M.K."/>
        </authorList>
    </citation>
    <scope>NUCLEOTIDE SEQUENCE [LARGE SCALE GENOMIC DNA]</scope>
    <source>
        <strain evidence="3 4">BT552</strain>
    </source>
</reference>
<evidence type="ECO:0000259" key="2">
    <source>
        <dbReference type="Pfam" id="PF07486"/>
    </source>
</evidence>
<keyword evidence="3" id="KW-0378">Hydrolase</keyword>
<gene>
    <name evidence="3" type="ORF">ILT43_00390</name>
</gene>
<dbReference type="Pfam" id="PF07486">
    <property type="entry name" value="Hydrolase_2"/>
    <property type="match status" value="1"/>
</dbReference>